<dbReference type="Gene3D" id="3.90.226.10">
    <property type="entry name" value="2-enoyl-CoA Hydratase, Chain A, domain 1"/>
    <property type="match status" value="1"/>
</dbReference>
<comment type="caution">
    <text evidence="2">The sequence shown here is derived from an EMBL/GenBank/DDBJ whole genome shotgun (WGS) entry which is preliminary data.</text>
</comment>
<dbReference type="RefSeq" id="WP_345525393.1">
    <property type="nucleotide sequence ID" value="NZ_BAABKN010000005.1"/>
</dbReference>
<reference evidence="3" key="1">
    <citation type="journal article" date="2019" name="Int. J. Syst. Evol. Microbiol.">
        <title>The Global Catalogue of Microorganisms (GCM) 10K type strain sequencing project: providing services to taxonomists for standard genome sequencing and annotation.</title>
        <authorList>
            <consortium name="The Broad Institute Genomics Platform"/>
            <consortium name="The Broad Institute Genome Sequencing Center for Infectious Disease"/>
            <person name="Wu L."/>
            <person name="Ma J."/>
        </authorList>
    </citation>
    <scope>NUCLEOTIDE SEQUENCE [LARGE SCALE GENOMIC DNA]</scope>
    <source>
        <strain evidence="3">JCM 18532</strain>
    </source>
</reference>
<dbReference type="Pfam" id="PF00378">
    <property type="entry name" value="ECH_1"/>
    <property type="match status" value="1"/>
</dbReference>
<dbReference type="Proteomes" id="UP001499882">
    <property type="component" value="Unassembled WGS sequence"/>
</dbReference>
<proteinExistence type="inferred from homology"/>
<dbReference type="CDD" id="cd06558">
    <property type="entry name" value="crotonase-like"/>
    <property type="match status" value="1"/>
</dbReference>
<dbReference type="EMBL" id="BAABKN010000005">
    <property type="protein sequence ID" value="GAA4728064.1"/>
    <property type="molecule type" value="Genomic_DNA"/>
</dbReference>
<sequence length="290" mass="30455">MTTAPEASEHIGYASAKGVATITLDRPGSGNAVTGPMTATLIGRVAEAAADDDVRVVIIRATGRHFCVGVDLAAHGHLSAPRREAIQGWPRERGGAYALAVLGLRKPVVSVVQGAAVGFGATLTLPTDIRIVGESARFAFPFVRRGITPEAVSTWLLPRVVGQGRASDWMLTGRMVGSAEAHAAGLASRVVPDDELDGVARSVAEDLAEQCAPAALAATRFMLWSMLGAADPWQAHRLESEFMSKLSGGADSAEGFASFLEKRSPQFGRVPDGFFTASHAWPAEPDDLDV</sequence>
<comment type="similarity">
    <text evidence="1">Belongs to the enoyl-CoA hydratase/isomerase family.</text>
</comment>
<dbReference type="InterPro" id="IPR001753">
    <property type="entry name" value="Enoyl-CoA_hydra/iso"/>
</dbReference>
<dbReference type="InterPro" id="IPR014748">
    <property type="entry name" value="Enoyl-CoA_hydra_C"/>
</dbReference>
<evidence type="ECO:0000256" key="1">
    <source>
        <dbReference type="ARBA" id="ARBA00005254"/>
    </source>
</evidence>
<evidence type="ECO:0000313" key="2">
    <source>
        <dbReference type="EMBL" id="GAA4728064.1"/>
    </source>
</evidence>
<name>A0ABP8YG90_9ACTN</name>
<gene>
    <name evidence="2" type="ORF">GCM10023350_09000</name>
</gene>
<organism evidence="2 3">
    <name type="scientific">Nocardioides endophyticus</name>
    <dbReference type="NCBI Taxonomy" id="1353775"/>
    <lineage>
        <taxon>Bacteria</taxon>
        <taxon>Bacillati</taxon>
        <taxon>Actinomycetota</taxon>
        <taxon>Actinomycetes</taxon>
        <taxon>Propionibacteriales</taxon>
        <taxon>Nocardioidaceae</taxon>
        <taxon>Nocardioides</taxon>
    </lineage>
</organism>
<dbReference type="SUPFAM" id="SSF52096">
    <property type="entry name" value="ClpP/crotonase"/>
    <property type="match status" value="1"/>
</dbReference>
<dbReference type="InterPro" id="IPR029045">
    <property type="entry name" value="ClpP/crotonase-like_dom_sf"/>
</dbReference>
<keyword evidence="3" id="KW-1185">Reference proteome</keyword>
<dbReference type="PANTHER" id="PTHR43802">
    <property type="entry name" value="ENOYL-COA HYDRATASE"/>
    <property type="match status" value="1"/>
</dbReference>
<evidence type="ECO:0000313" key="3">
    <source>
        <dbReference type="Proteomes" id="UP001499882"/>
    </source>
</evidence>
<dbReference type="PANTHER" id="PTHR43802:SF1">
    <property type="entry name" value="IP11341P-RELATED"/>
    <property type="match status" value="1"/>
</dbReference>
<dbReference type="Gene3D" id="1.10.12.10">
    <property type="entry name" value="Lyase 2-enoyl-coa Hydratase, Chain A, domain 2"/>
    <property type="match status" value="1"/>
</dbReference>
<accession>A0ABP8YG90</accession>
<protein>
    <submittedName>
        <fullName evidence="2">Enoyl-CoA hydratase-related protein</fullName>
    </submittedName>
</protein>